<evidence type="ECO:0000313" key="2">
    <source>
        <dbReference type="EMBL" id="PNG23855.1"/>
    </source>
</evidence>
<dbReference type="EMBL" id="POUC01000006">
    <property type="protein sequence ID" value="PNG23855.1"/>
    <property type="molecule type" value="Genomic_DNA"/>
</dbReference>
<sequence length="223" mass="23133">MQKFDTPAPVTAVLDIPAGRIRFVAADRTDTTVEVLPADASKSRDVKAAEQTTVTCADGTLRIEAPTGKNQALGSSGTLDVTVHLPTGSRVEAKTADAQLHSTGRLGHVSLDSAQATVELDETEGARLLLAAGDVTVHRLDGSAEISTQKGELRVTEAVRGTVTLRTEQGDITLGAARGTSATLDARTGHGRIENTLTNTDGPDAVLTIHATTAYGDIAARSL</sequence>
<dbReference type="Proteomes" id="UP000235943">
    <property type="component" value="Unassembled WGS sequence"/>
</dbReference>
<dbReference type="Pfam" id="PF13349">
    <property type="entry name" value="DUF4097"/>
    <property type="match status" value="1"/>
</dbReference>
<name>A0A2N8TXV1_9ACTN</name>
<feature type="domain" description="DUF4097" evidence="1">
    <location>
        <begin position="90"/>
        <end position="197"/>
    </location>
</feature>
<accession>A0A2N8TXV1</accession>
<dbReference type="RefSeq" id="WP_102907271.1">
    <property type="nucleotide sequence ID" value="NZ_POUC01000006.1"/>
</dbReference>
<keyword evidence="3" id="KW-1185">Reference proteome</keyword>
<organism evidence="2 3">
    <name type="scientific">Streptomyces cahuitamycinicus</name>
    <dbReference type="NCBI Taxonomy" id="2070367"/>
    <lineage>
        <taxon>Bacteria</taxon>
        <taxon>Bacillati</taxon>
        <taxon>Actinomycetota</taxon>
        <taxon>Actinomycetes</taxon>
        <taxon>Kitasatosporales</taxon>
        <taxon>Streptomycetaceae</taxon>
        <taxon>Streptomyces</taxon>
    </lineage>
</organism>
<dbReference type="AlphaFoldDB" id="A0A2N8TXV1"/>
<evidence type="ECO:0000313" key="3">
    <source>
        <dbReference type="Proteomes" id="UP000235943"/>
    </source>
</evidence>
<evidence type="ECO:0000259" key="1">
    <source>
        <dbReference type="Pfam" id="PF13349"/>
    </source>
</evidence>
<reference evidence="2 3" key="1">
    <citation type="submission" date="2018-01" db="EMBL/GenBank/DDBJ databases">
        <title>Draft genome sequence of Streptomyces sp. 13K301.</title>
        <authorList>
            <person name="Sahin N."/>
            <person name="Saygin H."/>
            <person name="Ay H."/>
        </authorList>
    </citation>
    <scope>NUCLEOTIDE SEQUENCE [LARGE SCALE GENOMIC DNA]</scope>
    <source>
        <strain evidence="2 3">13K301</strain>
    </source>
</reference>
<proteinExistence type="predicted"/>
<protein>
    <recommendedName>
        <fullName evidence="1">DUF4097 domain-containing protein</fullName>
    </recommendedName>
</protein>
<comment type="caution">
    <text evidence="2">The sequence shown here is derived from an EMBL/GenBank/DDBJ whole genome shotgun (WGS) entry which is preliminary data.</text>
</comment>
<dbReference type="OrthoDB" id="3252095at2"/>
<dbReference type="InterPro" id="IPR025164">
    <property type="entry name" value="Toastrack_DUF4097"/>
</dbReference>
<gene>
    <name evidence="2" type="ORF">C1J00_01800</name>
</gene>